<dbReference type="InterPro" id="IPR004358">
    <property type="entry name" value="Sig_transdc_His_kin-like_C"/>
</dbReference>
<dbReference type="SUPFAM" id="SSF55874">
    <property type="entry name" value="ATPase domain of HSP90 chaperone/DNA topoisomerase II/histidine kinase"/>
    <property type="match status" value="1"/>
</dbReference>
<keyword evidence="7" id="KW-0067">ATP-binding</keyword>
<dbReference type="STRING" id="1167006.UWK_02215"/>
<keyword evidence="3" id="KW-0597">Phosphoprotein</keyword>
<dbReference type="PANTHER" id="PTHR43065">
    <property type="entry name" value="SENSOR HISTIDINE KINASE"/>
    <property type="match status" value="1"/>
</dbReference>
<dbReference type="CDD" id="cd00082">
    <property type="entry name" value="HisKA"/>
    <property type="match status" value="1"/>
</dbReference>
<dbReference type="RefSeq" id="WP_015404444.1">
    <property type="nucleotide sequence ID" value="NC_020304.1"/>
</dbReference>
<protein>
    <recommendedName>
        <fullName evidence="2">histidine kinase</fullName>
        <ecNumber evidence="2">2.7.13.3</ecNumber>
    </recommendedName>
</protein>
<evidence type="ECO:0000313" key="10">
    <source>
        <dbReference type="EMBL" id="AGF78756.1"/>
    </source>
</evidence>
<dbReference type="GO" id="GO:0000155">
    <property type="term" value="F:phosphorelay sensor kinase activity"/>
    <property type="evidence" value="ECO:0007669"/>
    <property type="project" value="InterPro"/>
</dbReference>
<dbReference type="CDD" id="cd00130">
    <property type="entry name" value="PAS"/>
    <property type="match status" value="1"/>
</dbReference>
<dbReference type="InterPro" id="IPR036890">
    <property type="entry name" value="HATPase_C_sf"/>
</dbReference>
<dbReference type="Pfam" id="PF02518">
    <property type="entry name" value="HATPase_c"/>
    <property type="match status" value="1"/>
</dbReference>
<dbReference type="SMART" id="SM00387">
    <property type="entry name" value="HATPase_c"/>
    <property type="match status" value="1"/>
</dbReference>
<dbReference type="OrthoDB" id="9805967at2"/>
<dbReference type="Gene3D" id="3.30.565.10">
    <property type="entry name" value="Histidine kinase-like ATPase, C-terminal domain"/>
    <property type="match status" value="1"/>
</dbReference>
<evidence type="ECO:0000256" key="3">
    <source>
        <dbReference type="ARBA" id="ARBA00022553"/>
    </source>
</evidence>
<dbReference type="InterPro" id="IPR005467">
    <property type="entry name" value="His_kinase_dom"/>
</dbReference>
<dbReference type="Gene3D" id="1.10.287.130">
    <property type="match status" value="1"/>
</dbReference>
<dbReference type="KEGG" id="dsf:UWK_02215"/>
<reference evidence="11" key="1">
    <citation type="journal article" date="2013" name="Stand. Genomic Sci.">
        <title>Complete genome sequence of Desulfocapsa sulfexigens, a marine deltaproteobacterium specialized in disproportionating inorganic sulfur compounds.</title>
        <authorList>
            <person name="Finster K.W."/>
            <person name="Kjeldsen K.U."/>
            <person name="Kube M."/>
            <person name="Reinhardt R."/>
            <person name="Mussmann M."/>
            <person name="Amann R."/>
            <person name="Schreiber L."/>
        </authorList>
    </citation>
    <scope>NUCLEOTIDE SEQUENCE [LARGE SCALE GENOMIC DNA]</scope>
    <source>
        <strain evidence="11">DSM 10523 / SB164P1</strain>
    </source>
</reference>
<dbReference type="InterPro" id="IPR013656">
    <property type="entry name" value="PAS_4"/>
</dbReference>
<keyword evidence="6 10" id="KW-0418">Kinase</keyword>
<dbReference type="InterPro" id="IPR003661">
    <property type="entry name" value="HisK_dim/P_dom"/>
</dbReference>
<dbReference type="Gene3D" id="3.30.450.20">
    <property type="entry name" value="PAS domain"/>
    <property type="match status" value="1"/>
</dbReference>
<dbReference type="EC" id="2.7.13.3" evidence="2"/>
<keyword evidence="8" id="KW-0902">Two-component regulatory system</keyword>
<feature type="domain" description="Histidine kinase" evidence="9">
    <location>
        <begin position="153"/>
        <end position="373"/>
    </location>
</feature>
<evidence type="ECO:0000256" key="4">
    <source>
        <dbReference type="ARBA" id="ARBA00022679"/>
    </source>
</evidence>
<dbReference type="InterPro" id="IPR035965">
    <property type="entry name" value="PAS-like_dom_sf"/>
</dbReference>
<comment type="catalytic activity">
    <reaction evidence="1">
        <text>ATP + protein L-histidine = ADP + protein N-phospho-L-histidine.</text>
        <dbReference type="EC" id="2.7.13.3"/>
    </reaction>
</comment>
<keyword evidence="11" id="KW-1185">Reference proteome</keyword>
<sequence length="373" mass="41233">MLTPQTAPNHSPTSETHHGGTWEQLFNAIQDPVIVVSPDGTIIEANNATLLAAKKERKEVVGKGICKIVHGGRWPHIKCPLEEFLKTCSPKVEETRLPGLFGEYSFTISPVKEPDGTIDKIMLIARELSGDESRRVDSIRTAKLAAIGELAAGVAHEINNPITGIINFAQILLDNYKLDATGESIIHKIIHEGDRIASITHNLLSFSRADGRDQGPVNPVEVIRESLTLVRHQLSKDGIRIVTDFPKKDFFIIADFRQLQQVILNLISNSRYALNARYPSPNPQKKIEITCEKKKKGQSCVYFITIKDYGTGLPQSLLERLFEPFFTTKPPGEGTGLGLSISYGIIKDHGGDLRVNSILDQFTEMIIELPAGI</sequence>
<gene>
    <name evidence="10" type="ordered locus">UWK_02215</name>
</gene>
<evidence type="ECO:0000256" key="7">
    <source>
        <dbReference type="ARBA" id="ARBA00022840"/>
    </source>
</evidence>
<accession>M1PQS9</accession>
<evidence type="ECO:0000259" key="9">
    <source>
        <dbReference type="PROSITE" id="PS50109"/>
    </source>
</evidence>
<keyword evidence="5" id="KW-0547">Nucleotide-binding</keyword>
<dbReference type="PROSITE" id="PS50109">
    <property type="entry name" value="HIS_KIN"/>
    <property type="match status" value="1"/>
</dbReference>
<dbReference type="HOGENOM" id="CLU_000445_114_51_7"/>
<dbReference type="Pfam" id="PF00512">
    <property type="entry name" value="HisKA"/>
    <property type="match status" value="1"/>
</dbReference>
<dbReference type="eggNOG" id="COG4191">
    <property type="taxonomic scope" value="Bacteria"/>
</dbReference>
<proteinExistence type="predicted"/>
<dbReference type="SUPFAM" id="SSF55785">
    <property type="entry name" value="PYP-like sensor domain (PAS domain)"/>
    <property type="match status" value="1"/>
</dbReference>
<evidence type="ECO:0000256" key="1">
    <source>
        <dbReference type="ARBA" id="ARBA00000085"/>
    </source>
</evidence>
<evidence type="ECO:0000256" key="8">
    <source>
        <dbReference type="ARBA" id="ARBA00023012"/>
    </source>
</evidence>
<dbReference type="SMART" id="SM00388">
    <property type="entry name" value="HisKA"/>
    <property type="match status" value="1"/>
</dbReference>
<keyword evidence="4" id="KW-0808">Transferase</keyword>
<dbReference type="PANTHER" id="PTHR43065:SF10">
    <property type="entry name" value="PEROXIDE STRESS-ACTIVATED HISTIDINE KINASE MAK3"/>
    <property type="match status" value="1"/>
</dbReference>
<dbReference type="InterPro" id="IPR003594">
    <property type="entry name" value="HATPase_dom"/>
</dbReference>
<evidence type="ECO:0000256" key="2">
    <source>
        <dbReference type="ARBA" id="ARBA00012438"/>
    </source>
</evidence>
<dbReference type="SUPFAM" id="SSF47384">
    <property type="entry name" value="Homodimeric domain of signal transducing histidine kinase"/>
    <property type="match status" value="1"/>
</dbReference>
<dbReference type="GO" id="GO:0005524">
    <property type="term" value="F:ATP binding"/>
    <property type="evidence" value="ECO:0007669"/>
    <property type="project" value="UniProtKB-KW"/>
</dbReference>
<dbReference type="EMBL" id="CP003985">
    <property type="protein sequence ID" value="AGF78756.1"/>
    <property type="molecule type" value="Genomic_DNA"/>
</dbReference>
<dbReference type="InterPro" id="IPR000014">
    <property type="entry name" value="PAS"/>
</dbReference>
<dbReference type="PATRIC" id="fig|1167006.5.peg.2409"/>
<evidence type="ECO:0000256" key="5">
    <source>
        <dbReference type="ARBA" id="ARBA00022741"/>
    </source>
</evidence>
<dbReference type="Proteomes" id="UP000011721">
    <property type="component" value="Chromosome"/>
</dbReference>
<organism evidence="10 11">
    <name type="scientific">Desulfocapsa sulfexigens (strain DSM 10523 / SB164P1)</name>
    <dbReference type="NCBI Taxonomy" id="1167006"/>
    <lineage>
        <taxon>Bacteria</taxon>
        <taxon>Pseudomonadati</taxon>
        <taxon>Thermodesulfobacteriota</taxon>
        <taxon>Desulfobulbia</taxon>
        <taxon>Desulfobulbales</taxon>
        <taxon>Desulfocapsaceae</taxon>
        <taxon>Desulfocapsa</taxon>
    </lineage>
</organism>
<dbReference type="AlphaFoldDB" id="M1PQS9"/>
<name>M1PQS9_DESSD</name>
<dbReference type="SMART" id="SM00091">
    <property type="entry name" value="PAS"/>
    <property type="match status" value="1"/>
</dbReference>
<dbReference type="InterPro" id="IPR036097">
    <property type="entry name" value="HisK_dim/P_sf"/>
</dbReference>
<dbReference type="PRINTS" id="PR00344">
    <property type="entry name" value="BCTRLSENSOR"/>
</dbReference>
<evidence type="ECO:0000256" key="6">
    <source>
        <dbReference type="ARBA" id="ARBA00022777"/>
    </source>
</evidence>
<dbReference type="Pfam" id="PF08448">
    <property type="entry name" value="PAS_4"/>
    <property type="match status" value="1"/>
</dbReference>
<evidence type="ECO:0000313" key="11">
    <source>
        <dbReference type="Proteomes" id="UP000011721"/>
    </source>
</evidence>